<sequence>MRFSSIISGLVALTVVAAKKDSIPSLESHSKCVNDCVQTTGAKLLIGFTTDPKDSGYYPSLSLMCDYNTPNTTTFHTELTHCFYTSKCDTKDGTDFNKKIIIDACNGYENVIH</sequence>
<gene>
    <name evidence="2" type="ORF">K493DRAFT_317122</name>
</gene>
<dbReference type="Proteomes" id="UP000193498">
    <property type="component" value="Unassembled WGS sequence"/>
</dbReference>
<reference evidence="2 3" key="1">
    <citation type="submission" date="2016-07" db="EMBL/GenBank/DDBJ databases">
        <title>Pervasive Adenine N6-methylation of Active Genes in Fungi.</title>
        <authorList>
            <consortium name="DOE Joint Genome Institute"/>
            <person name="Mondo S.J."/>
            <person name="Dannebaum R.O."/>
            <person name="Kuo R.C."/>
            <person name="Labutti K."/>
            <person name="Haridas S."/>
            <person name="Kuo A."/>
            <person name="Salamov A."/>
            <person name="Ahrendt S.R."/>
            <person name="Lipzen A."/>
            <person name="Sullivan W."/>
            <person name="Andreopoulos W.B."/>
            <person name="Clum A."/>
            <person name="Lindquist E."/>
            <person name="Daum C."/>
            <person name="Ramamoorthy G.K."/>
            <person name="Gryganskyi A."/>
            <person name="Culley D."/>
            <person name="Magnuson J.K."/>
            <person name="James T.Y."/>
            <person name="O'Malley M.A."/>
            <person name="Stajich J.E."/>
            <person name="Spatafora J.W."/>
            <person name="Visel A."/>
            <person name="Grigoriev I.V."/>
        </authorList>
    </citation>
    <scope>NUCLEOTIDE SEQUENCE [LARGE SCALE GENOMIC DNA]</scope>
    <source>
        <strain evidence="2 3">CBS 931.73</strain>
    </source>
</reference>
<evidence type="ECO:0000313" key="3">
    <source>
        <dbReference type="Proteomes" id="UP000193498"/>
    </source>
</evidence>
<dbReference type="AlphaFoldDB" id="A0A1Y1Y1Q5"/>
<evidence type="ECO:0000256" key="1">
    <source>
        <dbReference type="SAM" id="SignalP"/>
    </source>
</evidence>
<dbReference type="EMBL" id="MCFE01000312">
    <property type="protein sequence ID" value="ORX91656.1"/>
    <property type="molecule type" value="Genomic_DNA"/>
</dbReference>
<dbReference type="OrthoDB" id="2412648at2759"/>
<keyword evidence="3" id="KW-1185">Reference proteome</keyword>
<organism evidence="2 3">
    <name type="scientific">Basidiobolus meristosporus CBS 931.73</name>
    <dbReference type="NCBI Taxonomy" id="1314790"/>
    <lineage>
        <taxon>Eukaryota</taxon>
        <taxon>Fungi</taxon>
        <taxon>Fungi incertae sedis</taxon>
        <taxon>Zoopagomycota</taxon>
        <taxon>Entomophthoromycotina</taxon>
        <taxon>Basidiobolomycetes</taxon>
        <taxon>Basidiobolales</taxon>
        <taxon>Basidiobolaceae</taxon>
        <taxon>Basidiobolus</taxon>
    </lineage>
</organism>
<protein>
    <submittedName>
        <fullName evidence="2">Uncharacterized protein</fullName>
    </submittedName>
</protein>
<keyword evidence="1" id="KW-0732">Signal</keyword>
<dbReference type="InParanoid" id="A0A1Y1Y1Q5"/>
<feature type="signal peptide" evidence="1">
    <location>
        <begin position="1"/>
        <end position="18"/>
    </location>
</feature>
<name>A0A1Y1Y1Q5_9FUNG</name>
<proteinExistence type="predicted"/>
<feature type="non-terminal residue" evidence="2">
    <location>
        <position position="113"/>
    </location>
</feature>
<accession>A0A1Y1Y1Q5</accession>
<evidence type="ECO:0000313" key="2">
    <source>
        <dbReference type="EMBL" id="ORX91656.1"/>
    </source>
</evidence>
<feature type="chain" id="PRO_5013367792" evidence="1">
    <location>
        <begin position="19"/>
        <end position="113"/>
    </location>
</feature>
<comment type="caution">
    <text evidence="2">The sequence shown here is derived from an EMBL/GenBank/DDBJ whole genome shotgun (WGS) entry which is preliminary data.</text>
</comment>